<dbReference type="PROSITE" id="PS51257">
    <property type="entry name" value="PROKAR_LIPOPROTEIN"/>
    <property type="match status" value="1"/>
</dbReference>
<keyword evidence="2" id="KW-0732">Signal</keyword>
<evidence type="ECO:0000256" key="2">
    <source>
        <dbReference type="SAM" id="SignalP"/>
    </source>
</evidence>
<feature type="signal peptide" evidence="2">
    <location>
        <begin position="1"/>
        <end position="18"/>
    </location>
</feature>
<reference evidence="3 4" key="1">
    <citation type="submission" date="2018-10" db="EMBL/GenBank/DDBJ databases">
        <title>Isolation of pseudouridimycin from Streptomyces albus DSM 40763.</title>
        <authorList>
            <person name="Rosenqvist P."/>
            <person name="Metsae-Ketelae M."/>
            <person name="Virta P."/>
        </authorList>
    </citation>
    <scope>NUCLEOTIDE SEQUENCE [LARGE SCALE GENOMIC DNA]</scope>
    <source>
        <strain evidence="3 4">DSM 40763</strain>
    </source>
</reference>
<sequence>MLHKLRKTLLTAALPPLAAVMLVGCSSGEDTPKKDTGDGRGGKTSSAPAKDASQPPLGKAAVKKALLRNGDVKGLDVEPVPGDEAAARLALAGPDAKPAVCTPLVHMAAHTSEPAPKSRGAITASSKDGLVTSISLMGHESGDAARVIDDVRTAVKKCGDGFRDDVGKYENVVALPDPEQGDEGVSYRMKGTMDGELMPLTFTVVRSGSTLAVFFGTNLVDQEKTAPDPEVIRAQLAKLPD</sequence>
<organism evidence="3 4">
    <name type="scientific">Streptomyces albus</name>
    <dbReference type="NCBI Taxonomy" id="1888"/>
    <lineage>
        <taxon>Bacteria</taxon>
        <taxon>Bacillati</taxon>
        <taxon>Actinomycetota</taxon>
        <taxon>Actinomycetes</taxon>
        <taxon>Kitasatosporales</taxon>
        <taxon>Streptomycetaceae</taxon>
        <taxon>Streptomyces</taxon>
    </lineage>
</organism>
<name>A0A6C1C0C0_9ACTN</name>
<dbReference type="GeneID" id="75185768"/>
<feature type="chain" id="PRO_5043792389" evidence="2">
    <location>
        <begin position="19"/>
        <end position="241"/>
    </location>
</feature>
<comment type="caution">
    <text evidence="3">The sequence shown here is derived from an EMBL/GenBank/DDBJ whole genome shotgun (WGS) entry which is preliminary data.</text>
</comment>
<evidence type="ECO:0000256" key="1">
    <source>
        <dbReference type="SAM" id="MobiDB-lite"/>
    </source>
</evidence>
<dbReference type="AlphaFoldDB" id="A0A6C1C0C0"/>
<feature type="region of interest" description="Disordered" evidence="1">
    <location>
        <begin position="28"/>
        <end position="61"/>
    </location>
</feature>
<protein>
    <submittedName>
        <fullName evidence="3">Uncharacterized protein</fullName>
    </submittedName>
</protein>
<feature type="compositionally biased region" description="Basic and acidic residues" evidence="1">
    <location>
        <begin position="30"/>
        <end position="41"/>
    </location>
</feature>
<dbReference type="RefSeq" id="WP_016473100.1">
    <property type="nucleotide sequence ID" value="NZ_BBQG01000013.1"/>
</dbReference>
<accession>A0A6C1C0C0</accession>
<evidence type="ECO:0000313" key="4">
    <source>
        <dbReference type="Proteomes" id="UP000298111"/>
    </source>
</evidence>
<proteinExistence type="predicted"/>
<dbReference type="EMBL" id="RCIY01000076">
    <property type="protein sequence ID" value="TGG79652.1"/>
    <property type="molecule type" value="Genomic_DNA"/>
</dbReference>
<gene>
    <name evidence="3" type="ORF">D8771_23210</name>
</gene>
<dbReference type="Proteomes" id="UP000298111">
    <property type="component" value="Unassembled WGS sequence"/>
</dbReference>
<evidence type="ECO:0000313" key="3">
    <source>
        <dbReference type="EMBL" id="TGG79652.1"/>
    </source>
</evidence>